<dbReference type="EMBL" id="GBRH01247204">
    <property type="protein sequence ID" value="JAD50691.1"/>
    <property type="molecule type" value="Transcribed_RNA"/>
</dbReference>
<reference evidence="1" key="2">
    <citation type="journal article" date="2015" name="Data Brief">
        <title>Shoot transcriptome of the giant reed, Arundo donax.</title>
        <authorList>
            <person name="Barrero R.A."/>
            <person name="Guerrero F.D."/>
            <person name="Moolhuijzen P."/>
            <person name="Goolsby J.A."/>
            <person name="Tidwell J."/>
            <person name="Bellgard S.E."/>
            <person name="Bellgard M.I."/>
        </authorList>
    </citation>
    <scope>NUCLEOTIDE SEQUENCE</scope>
    <source>
        <tissue evidence="1">Shoot tissue taken approximately 20 cm above the soil surface</tissue>
    </source>
</reference>
<protein>
    <submittedName>
        <fullName evidence="1">Uncharacterized protein</fullName>
    </submittedName>
</protein>
<proteinExistence type="predicted"/>
<evidence type="ECO:0000313" key="1">
    <source>
        <dbReference type="EMBL" id="JAD50691.1"/>
    </source>
</evidence>
<dbReference type="AlphaFoldDB" id="A0A0A9AHR9"/>
<accession>A0A0A9AHR9</accession>
<reference evidence="1" key="1">
    <citation type="submission" date="2014-09" db="EMBL/GenBank/DDBJ databases">
        <authorList>
            <person name="Magalhaes I.L.F."/>
            <person name="Oliveira U."/>
            <person name="Santos F.R."/>
            <person name="Vidigal T.H.D.A."/>
            <person name="Brescovit A.D."/>
            <person name="Santos A.J."/>
        </authorList>
    </citation>
    <scope>NUCLEOTIDE SEQUENCE</scope>
    <source>
        <tissue evidence="1">Shoot tissue taken approximately 20 cm above the soil surface</tissue>
    </source>
</reference>
<name>A0A0A9AHR9_ARUDO</name>
<organism evidence="1">
    <name type="scientific">Arundo donax</name>
    <name type="common">Giant reed</name>
    <name type="synonym">Donax arundinaceus</name>
    <dbReference type="NCBI Taxonomy" id="35708"/>
    <lineage>
        <taxon>Eukaryota</taxon>
        <taxon>Viridiplantae</taxon>
        <taxon>Streptophyta</taxon>
        <taxon>Embryophyta</taxon>
        <taxon>Tracheophyta</taxon>
        <taxon>Spermatophyta</taxon>
        <taxon>Magnoliopsida</taxon>
        <taxon>Liliopsida</taxon>
        <taxon>Poales</taxon>
        <taxon>Poaceae</taxon>
        <taxon>PACMAD clade</taxon>
        <taxon>Arundinoideae</taxon>
        <taxon>Arundineae</taxon>
        <taxon>Arundo</taxon>
    </lineage>
</organism>
<sequence>MMLELTSVQTKIFTPKHGKV</sequence>